<proteinExistence type="predicted"/>
<protein>
    <submittedName>
        <fullName evidence="2">Uncharacterized protein</fullName>
    </submittedName>
</protein>
<keyword evidence="3" id="KW-1185">Reference proteome</keyword>
<reference evidence="2 3" key="1">
    <citation type="journal article" date="2012" name="PLoS Pathog.">
        <title>Diverse lifestyles and strategies of plant pathogenesis encoded in the genomes of eighteen Dothideomycetes fungi.</title>
        <authorList>
            <person name="Ohm R.A."/>
            <person name="Feau N."/>
            <person name="Henrissat B."/>
            <person name="Schoch C.L."/>
            <person name="Horwitz B.A."/>
            <person name="Barry K.W."/>
            <person name="Condon B.J."/>
            <person name="Copeland A.C."/>
            <person name="Dhillon B."/>
            <person name="Glaser F."/>
            <person name="Hesse C.N."/>
            <person name="Kosti I."/>
            <person name="LaButti K."/>
            <person name="Lindquist E.A."/>
            <person name="Lucas S."/>
            <person name="Salamov A.A."/>
            <person name="Bradshaw R.E."/>
            <person name="Ciuffetti L."/>
            <person name="Hamelin R.C."/>
            <person name="Kema G.H.J."/>
            <person name="Lawrence C."/>
            <person name="Scott J.A."/>
            <person name="Spatafora J.W."/>
            <person name="Turgeon B.G."/>
            <person name="de Wit P.J.G.M."/>
            <person name="Zhong S."/>
            <person name="Goodwin S.B."/>
            <person name="Grigoriev I.V."/>
        </authorList>
    </citation>
    <scope>NUCLEOTIDE SEQUENCE [LARGE SCALE GENOMIC DNA]</scope>
    <source>
        <strain evidence="2 3">SO2202</strain>
    </source>
</reference>
<dbReference type="RefSeq" id="XP_016764162.1">
    <property type="nucleotide sequence ID" value="XM_016901128.1"/>
</dbReference>
<evidence type="ECO:0000313" key="3">
    <source>
        <dbReference type="Proteomes" id="UP000016931"/>
    </source>
</evidence>
<accession>M3C718</accession>
<sequence>MAKDGDAPAIPPAAVIVLCLLGAGALLLCCYALFRHFFEPSPQPTPQGNINPEDGMTQAQYMRIVRLRNQESLQAKYGYHSRYPERYHSTAMTQSSIMSV</sequence>
<evidence type="ECO:0000313" key="2">
    <source>
        <dbReference type="EMBL" id="EMF16041.1"/>
    </source>
</evidence>
<dbReference type="OMA" id="AQYMRIV"/>
<keyword evidence="1" id="KW-1133">Transmembrane helix</keyword>
<keyword evidence="1" id="KW-0472">Membrane</keyword>
<dbReference type="AlphaFoldDB" id="M3C718"/>
<organism evidence="2 3">
    <name type="scientific">Sphaerulina musiva (strain SO2202)</name>
    <name type="common">Poplar stem canker fungus</name>
    <name type="synonym">Septoria musiva</name>
    <dbReference type="NCBI Taxonomy" id="692275"/>
    <lineage>
        <taxon>Eukaryota</taxon>
        <taxon>Fungi</taxon>
        <taxon>Dikarya</taxon>
        <taxon>Ascomycota</taxon>
        <taxon>Pezizomycotina</taxon>
        <taxon>Dothideomycetes</taxon>
        <taxon>Dothideomycetidae</taxon>
        <taxon>Mycosphaerellales</taxon>
        <taxon>Mycosphaerellaceae</taxon>
        <taxon>Sphaerulina</taxon>
    </lineage>
</organism>
<dbReference type="GeneID" id="27898265"/>
<dbReference type="HOGENOM" id="CLU_2307826_0_0_1"/>
<dbReference type="EMBL" id="KB456261">
    <property type="protein sequence ID" value="EMF16041.1"/>
    <property type="molecule type" value="Genomic_DNA"/>
</dbReference>
<keyword evidence="1" id="KW-0812">Transmembrane</keyword>
<evidence type="ECO:0000256" key="1">
    <source>
        <dbReference type="SAM" id="Phobius"/>
    </source>
</evidence>
<feature type="transmembrane region" description="Helical" evidence="1">
    <location>
        <begin position="12"/>
        <end position="34"/>
    </location>
</feature>
<name>M3C718_SPHMS</name>
<dbReference type="OrthoDB" id="3641893at2759"/>
<gene>
    <name evidence="2" type="ORF">SEPMUDRAFT_115097</name>
</gene>
<dbReference type="Proteomes" id="UP000016931">
    <property type="component" value="Unassembled WGS sequence"/>
</dbReference>